<dbReference type="AlphaFoldDB" id="A0A5C4M120"/>
<dbReference type="EMBL" id="VDFW01000011">
    <property type="protein sequence ID" value="TNC25393.1"/>
    <property type="molecule type" value="Genomic_DNA"/>
</dbReference>
<accession>A0A5C4M120</accession>
<organism evidence="1 2">
    <name type="scientific">Amycolatopsis alkalitolerans</name>
    <dbReference type="NCBI Taxonomy" id="2547244"/>
    <lineage>
        <taxon>Bacteria</taxon>
        <taxon>Bacillati</taxon>
        <taxon>Actinomycetota</taxon>
        <taxon>Actinomycetes</taxon>
        <taxon>Pseudonocardiales</taxon>
        <taxon>Pseudonocardiaceae</taxon>
        <taxon>Amycolatopsis</taxon>
    </lineage>
</organism>
<protein>
    <submittedName>
        <fullName evidence="1">Uncharacterized protein</fullName>
    </submittedName>
</protein>
<comment type="caution">
    <text evidence="1">The sequence shown here is derived from an EMBL/GenBank/DDBJ whole genome shotgun (WGS) entry which is preliminary data.</text>
</comment>
<reference evidence="1 2" key="1">
    <citation type="submission" date="2019-06" db="EMBL/GenBank/DDBJ databases">
        <title>Amycolatopsis alkalitolerans sp. nov., isolated from Gastrodia elata Blume.</title>
        <authorList>
            <person name="Narsing Rao M.P."/>
            <person name="Li W.J."/>
        </authorList>
    </citation>
    <scope>NUCLEOTIDE SEQUENCE [LARGE SCALE GENOMIC DNA]</scope>
    <source>
        <strain evidence="1 2">SYSUP0005</strain>
    </source>
</reference>
<dbReference type="InterPro" id="IPR029063">
    <property type="entry name" value="SAM-dependent_MTases_sf"/>
</dbReference>
<dbReference type="Gene3D" id="3.40.50.150">
    <property type="entry name" value="Vaccinia Virus protein VP39"/>
    <property type="match status" value="1"/>
</dbReference>
<gene>
    <name evidence="1" type="ORF">FG385_14995</name>
</gene>
<evidence type="ECO:0000313" key="2">
    <source>
        <dbReference type="Proteomes" id="UP000305546"/>
    </source>
</evidence>
<dbReference type="OrthoDB" id="7056009at2"/>
<sequence length="71" mass="8369">MTYPSRAQVLELTVSLARPVPGHIVEFGTWKGASARVIRDELWRSRICDREIRKARPLWPVWVRRRLAATW</sequence>
<proteinExistence type="predicted"/>
<name>A0A5C4M120_9PSEU</name>
<dbReference type="Proteomes" id="UP000305546">
    <property type="component" value="Unassembled WGS sequence"/>
</dbReference>
<dbReference type="RefSeq" id="WP_139097330.1">
    <property type="nucleotide sequence ID" value="NZ_VDFW01000011.1"/>
</dbReference>
<evidence type="ECO:0000313" key="1">
    <source>
        <dbReference type="EMBL" id="TNC25393.1"/>
    </source>
</evidence>
<keyword evidence="2" id="KW-1185">Reference proteome</keyword>